<reference evidence="5 6" key="1">
    <citation type="journal article" date="2015" name="Nature">
        <title>rRNA introns, odd ribosomes, and small enigmatic genomes across a large radiation of phyla.</title>
        <authorList>
            <person name="Brown C.T."/>
            <person name="Hug L.A."/>
            <person name="Thomas B.C."/>
            <person name="Sharon I."/>
            <person name="Castelle C.J."/>
            <person name="Singh A."/>
            <person name="Wilkins M.J."/>
            <person name="Williams K.H."/>
            <person name="Banfield J.F."/>
        </authorList>
    </citation>
    <scope>NUCLEOTIDE SEQUENCE [LARGE SCALE GENOMIC DNA]</scope>
</reference>
<feature type="compositionally biased region" description="Acidic residues" evidence="4">
    <location>
        <begin position="142"/>
        <end position="156"/>
    </location>
</feature>
<accession>A0A0G1BMC4</accession>
<dbReference type="InterPro" id="IPR012340">
    <property type="entry name" value="NA-bd_OB-fold"/>
</dbReference>
<evidence type="ECO:0000256" key="3">
    <source>
        <dbReference type="RuleBase" id="RU000524"/>
    </source>
</evidence>
<dbReference type="EMBL" id="LCCU01000006">
    <property type="protein sequence ID" value="KKS38603.1"/>
    <property type="molecule type" value="Genomic_DNA"/>
</dbReference>
<evidence type="ECO:0000256" key="2">
    <source>
        <dbReference type="PROSITE-ProRule" id="PRU00252"/>
    </source>
</evidence>
<dbReference type="PATRIC" id="fig|1619138.3.peg.362"/>
<sequence>ADIWRYMASRNLNKVILIGNLTRDPEMRYTPQGNAVASFVVATNREWVTQGEKKQSVDFHNIVAWNKLAEICGQLLKKGTKVYVEGRLQTRDWTGDDGKKRYKTEVIIDDMIILSPKKDGVEGEEEASDEDFVTGSSMGEEINLDDIDLGDLDSSN</sequence>
<dbReference type="GO" id="GO:0003697">
    <property type="term" value="F:single-stranded DNA binding"/>
    <property type="evidence" value="ECO:0007669"/>
    <property type="project" value="InterPro"/>
</dbReference>
<name>A0A0G1BMC4_UNCKA</name>
<dbReference type="AlphaFoldDB" id="A0A0G1BMC4"/>
<proteinExistence type="inferred from homology"/>
<evidence type="ECO:0000256" key="1">
    <source>
        <dbReference type="ARBA" id="ARBA00023125"/>
    </source>
</evidence>
<dbReference type="NCBIfam" id="TIGR00621">
    <property type="entry name" value="ssb"/>
    <property type="match status" value="1"/>
</dbReference>
<comment type="caution">
    <text evidence="5">The sequence shown here is derived from an EMBL/GenBank/DDBJ whole genome shotgun (WGS) entry which is preliminary data.</text>
</comment>
<dbReference type="HAMAP" id="MF_00984">
    <property type="entry name" value="SSB"/>
    <property type="match status" value="1"/>
</dbReference>
<gene>
    <name evidence="5" type="ORF">UV00_C0006G0001</name>
</gene>
<feature type="compositionally biased region" description="Acidic residues" evidence="4">
    <location>
        <begin position="122"/>
        <end position="132"/>
    </location>
</feature>
<evidence type="ECO:0000256" key="4">
    <source>
        <dbReference type="SAM" id="MobiDB-lite"/>
    </source>
</evidence>
<dbReference type="PROSITE" id="PS50935">
    <property type="entry name" value="SSB"/>
    <property type="match status" value="1"/>
</dbReference>
<dbReference type="CDD" id="cd04496">
    <property type="entry name" value="SSB_OBF"/>
    <property type="match status" value="1"/>
</dbReference>
<protein>
    <recommendedName>
        <fullName evidence="3">Single-stranded DNA-binding protein</fullName>
    </recommendedName>
</protein>
<dbReference type="InterPro" id="IPR011344">
    <property type="entry name" value="ssDNA-bd"/>
</dbReference>
<dbReference type="GO" id="GO:0006260">
    <property type="term" value="P:DNA replication"/>
    <property type="evidence" value="ECO:0007669"/>
    <property type="project" value="InterPro"/>
</dbReference>
<dbReference type="SUPFAM" id="SSF50249">
    <property type="entry name" value="Nucleic acid-binding proteins"/>
    <property type="match status" value="1"/>
</dbReference>
<feature type="non-terminal residue" evidence="5">
    <location>
        <position position="1"/>
    </location>
</feature>
<dbReference type="Pfam" id="PF00436">
    <property type="entry name" value="SSB"/>
    <property type="match status" value="1"/>
</dbReference>
<evidence type="ECO:0000313" key="5">
    <source>
        <dbReference type="EMBL" id="KKS38603.1"/>
    </source>
</evidence>
<evidence type="ECO:0000313" key="6">
    <source>
        <dbReference type="Proteomes" id="UP000033847"/>
    </source>
</evidence>
<dbReference type="PANTHER" id="PTHR10302">
    <property type="entry name" value="SINGLE-STRANDED DNA-BINDING PROTEIN"/>
    <property type="match status" value="1"/>
</dbReference>
<organism evidence="5 6">
    <name type="scientific">candidate division WWE3 bacterium GW2011_GWF1_42_14</name>
    <dbReference type="NCBI Taxonomy" id="1619138"/>
    <lineage>
        <taxon>Bacteria</taxon>
        <taxon>Katanobacteria</taxon>
    </lineage>
</organism>
<dbReference type="GO" id="GO:0009295">
    <property type="term" value="C:nucleoid"/>
    <property type="evidence" value="ECO:0007669"/>
    <property type="project" value="TreeGrafter"/>
</dbReference>
<dbReference type="PANTHER" id="PTHR10302:SF27">
    <property type="entry name" value="SINGLE-STRANDED DNA-BINDING PROTEIN"/>
    <property type="match status" value="1"/>
</dbReference>
<dbReference type="Gene3D" id="2.40.50.140">
    <property type="entry name" value="Nucleic acid-binding proteins"/>
    <property type="match status" value="1"/>
</dbReference>
<dbReference type="InterPro" id="IPR000424">
    <property type="entry name" value="Primosome_PriB/ssb"/>
</dbReference>
<keyword evidence="1 2" id="KW-0238">DNA-binding</keyword>
<dbReference type="Proteomes" id="UP000033847">
    <property type="component" value="Unassembled WGS sequence"/>
</dbReference>
<feature type="region of interest" description="Disordered" evidence="4">
    <location>
        <begin position="117"/>
        <end position="156"/>
    </location>
</feature>